<dbReference type="Proteomes" id="UP000028607">
    <property type="component" value="Unassembled WGS sequence"/>
</dbReference>
<evidence type="ECO:0000313" key="1">
    <source>
        <dbReference type="EMBL" id="KFE33540.1"/>
    </source>
</evidence>
<evidence type="ECO:0000313" key="2">
    <source>
        <dbReference type="Proteomes" id="UP000028607"/>
    </source>
</evidence>
<name>A0A085TS43_9RHOB</name>
<dbReference type="EMBL" id="AQRC01000018">
    <property type="protein sequence ID" value="KFE33540.1"/>
    <property type="molecule type" value="Genomic_DNA"/>
</dbReference>
<dbReference type="AlphaFoldDB" id="A0A085TS43"/>
<organism evidence="1 2">
    <name type="scientific">Thioclava atlantica</name>
    <dbReference type="NCBI Taxonomy" id="1317124"/>
    <lineage>
        <taxon>Bacteria</taxon>
        <taxon>Pseudomonadati</taxon>
        <taxon>Pseudomonadota</taxon>
        <taxon>Alphaproteobacteria</taxon>
        <taxon>Rhodobacterales</taxon>
        <taxon>Paracoccaceae</taxon>
        <taxon>Thioclava</taxon>
    </lineage>
</organism>
<accession>A0A085TS43</accession>
<dbReference type="OrthoDB" id="7873600at2"/>
<reference evidence="1 2" key="2">
    <citation type="journal article" date="2015" name="Antonie Van Leeuwenhoek">
        <title>Thioclava indica sp. nov., isolated from surface seawater of the Indian Ocean.</title>
        <authorList>
            <person name="Liu Y."/>
            <person name="Lai Q."/>
            <person name="Du J."/>
            <person name="Xu H."/>
            <person name="Jiang L."/>
            <person name="Shao Z."/>
        </authorList>
    </citation>
    <scope>NUCLEOTIDE SEQUENCE [LARGE SCALE GENOMIC DNA]</scope>
    <source>
        <strain evidence="1 2">13D2W-2</strain>
    </source>
</reference>
<dbReference type="STRING" id="1317124.DW2_17727"/>
<protein>
    <submittedName>
        <fullName evidence="1">Uncharacterized protein</fullName>
    </submittedName>
</protein>
<reference evidence="2" key="1">
    <citation type="submission" date="2013-04" db="EMBL/GenBank/DDBJ databases">
        <title>Thioclava sp. 13D2W-2 Genome Sequencing.</title>
        <authorList>
            <person name="Lai Q."/>
            <person name="Li G."/>
            <person name="Shao Z."/>
        </authorList>
    </citation>
    <scope>NUCLEOTIDE SEQUENCE [LARGE SCALE GENOMIC DNA]</scope>
    <source>
        <strain evidence="2">13D2W-2</strain>
    </source>
</reference>
<comment type="caution">
    <text evidence="1">The sequence shown here is derived from an EMBL/GenBank/DDBJ whole genome shotgun (WGS) entry which is preliminary data.</text>
</comment>
<dbReference type="RefSeq" id="WP_038148595.1">
    <property type="nucleotide sequence ID" value="NZ_AQRC01000018.1"/>
</dbReference>
<keyword evidence="2" id="KW-1185">Reference proteome</keyword>
<gene>
    <name evidence="1" type="ORF">DW2_17727</name>
</gene>
<sequence>MFQQPNRIDNVKAMARVAIDALHALPADALRGAERDCDFCERLVINGEVIGEDFRAAGAAILRHLARIEAEERFARELDNAMRQLRDVINSSYRVSVDLGAACATSIERAA</sequence>
<proteinExistence type="predicted"/>